<dbReference type="Proteomes" id="UP001174691">
    <property type="component" value="Unassembled WGS sequence"/>
</dbReference>
<organism evidence="2 3">
    <name type="scientific">Coniochaeta hoffmannii</name>
    <dbReference type="NCBI Taxonomy" id="91930"/>
    <lineage>
        <taxon>Eukaryota</taxon>
        <taxon>Fungi</taxon>
        <taxon>Dikarya</taxon>
        <taxon>Ascomycota</taxon>
        <taxon>Pezizomycotina</taxon>
        <taxon>Sordariomycetes</taxon>
        <taxon>Sordariomycetidae</taxon>
        <taxon>Coniochaetales</taxon>
        <taxon>Coniochaetaceae</taxon>
        <taxon>Coniochaeta</taxon>
    </lineage>
</organism>
<feature type="region of interest" description="Disordered" evidence="1">
    <location>
        <begin position="317"/>
        <end position="347"/>
    </location>
</feature>
<accession>A0AA38SES8</accession>
<comment type="caution">
    <text evidence="2">The sequence shown here is derived from an EMBL/GenBank/DDBJ whole genome shotgun (WGS) entry which is preliminary data.</text>
</comment>
<dbReference type="EMBL" id="JANBVN010000001">
    <property type="protein sequence ID" value="KAJ9165760.1"/>
    <property type="molecule type" value="Genomic_DNA"/>
</dbReference>
<feature type="compositionally biased region" description="Low complexity" evidence="1">
    <location>
        <begin position="295"/>
        <end position="305"/>
    </location>
</feature>
<dbReference type="AlphaFoldDB" id="A0AA38SES8"/>
<keyword evidence="3" id="KW-1185">Reference proteome</keyword>
<protein>
    <submittedName>
        <fullName evidence="2">Uncharacterized protein</fullName>
    </submittedName>
</protein>
<feature type="compositionally biased region" description="Basic and acidic residues" evidence="1">
    <location>
        <begin position="1"/>
        <end position="17"/>
    </location>
</feature>
<feature type="region of interest" description="Disordered" evidence="1">
    <location>
        <begin position="73"/>
        <end position="106"/>
    </location>
</feature>
<sequence length="378" mass="40715">MLAHHEWQDANRKREREDEYEDIAAGGKLGFTEHRSKRIQALPLRISEASGRWPGPSNLSTGQHNLFAQPVPHAVTPSDSDSDDAHAGAYNHHTRTQQQQQQQQTFHMEPELGQGEDMEMMMMMDTVEQAQCSTEGQPHSRGVHLQPGSLQPDPIGPPTITGRMPTPIQPSFAAQIRGGSKNWSGAAGNIMGTPPPQDIRHSAFGTQVSLHHEQQQAMAGGASVPRSLDGGMTDWGQIQNRRLPSPISESGGEGDGSQGSSGMAMDPTPETSGACLGHETGPLPRASSAMEMGGSSPAARVPPRVATPHVIVTEGDGSMDVEAATPSPPRKGHSRSRHTLNSWTQQPGMKKSFSIGYRSDCEKCRLKVPGHFNHIIIS</sequence>
<name>A0AA38SES8_9PEZI</name>
<gene>
    <name evidence="2" type="ORF">NKR19_g84</name>
</gene>
<proteinExistence type="predicted"/>
<evidence type="ECO:0000256" key="1">
    <source>
        <dbReference type="SAM" id="MobiDB-lite"/>
    </source>
</evidence>
<feature type="region of interest" description="Disordered" evidence="1">
    <location>
        <begin position="131"/>
        <end position="159"/>
    </location>
</feature>
<feature type="region of interest" description="Disordered" evidence="1">
    <location>
        <begin position="1"/>
        <end position="20"/>
    </location>
</feature>
<evidence type="ECO:0000313" key="3">
    <source>
        <dbReference type="Proteomes" id="UP001174691"/>
    </source>
</evidence>
<evidence type="ECO:0000313" key="2">
    <source>
        <dbReference type="EMBL" id="KAJ9165760.1"/>
    </source>
</evidence>
<reference evidence="2" key="1">
    <citation type="submission" date="2022-07" db="EMBL/GenBank/DDBJ databases">
        <title>Fungi with potential for degradation of polypropylene.</title>
        <authorList>
            <person name="Gostincar C."/>
        </authorList>
    </citation>
    <scope>NUCLEOTIDE SEQUENCE</scope>
    <source>
        <strain evidence="2">EXF-13287</strain>
    </source>
</reference>
<feature type="region of interest" description="Disordered" evidence="1">
    <location>
        <begin position="209"/>
        <end position="305"/>
    </location>
</feature>